<protein>
    <recommendedName>
        <fullName evidence="2">Calcineurin-like phosphoesterase domain-containing protein</fullName>
    </recommendedName>
</protein>
<keyword evidence="1" id="KW-0812">Transmembrane</keyword>
<sequence>MLIFLISFSIAAILGLSYTGLRFWHIMPFPFWVKTVTLSIGLVLFLSLFIFFIWEEKLPLWLSKTIYTLSTAWLIILLYLIILFLFLDLLRLFIPAVRPLLSNSLWGTLAVIIVMCGIFIYGNIKYHHKVRIPLEIQLRKTLENPIKIVAISDLHLGYTIGKKELKKWVNMINAEKPDIILIGGDIVDNSVRPLLKNKMYEELNKLHAPLGVYACLGNHEYIGGEVKHQNFLKRTNIRILKDEALLVNNAFYIVGRDDKMNRNRKSLADIIGGIDKSKPVLLLDHQPYHLDEAESANIDFQFSGHTHNGQIFPGNLLTKKIYEKSHGYHRKGQTQYYISSGIGIWGGKFRIGTQSEYLCMTIKGK</sequence>
<dbReference type="PANTHER" id="PTHR31302">
    <property type="entry name" value="TRANSMEMBRANE PROTEIN WITH METALLOPHOSPHOESTERASE DOMAIN-RELATED"/>
    <property type="match status" value="1"/>
</dbReference>
<evidence type="ECO:0000259" key="2">
    <source>
        <dbReference type="Pfam" id="PF00149"/>
    </source>
</evidence>
<dbReference type="InterPro" id="IPR029052">
    <property type="entry name" value="Metallo-depent_PP-like"/>
</dbReference>
<dbReference type="Proteomes" id="UP000030103">
    <property type="component" value="Unassembled WGS sequence"/>
</dbReference>
<dbReference type="SUPFAM" id="SSF56300">
    <property type="entry name" value="Metallo-dependent phosphatases"/>
    <property type="match status" value="1"/>
</dbReference>
<keyword evidence="4" id="KW-1185">Reference proteome</keyword>
<dbReference type="RefSeq" id="WP_036873247.1">
    <property type="nucleotide sequence ID" value="NZ_JBGYTE010000021.1"/>
</dbReference>
<feature type="domain" description="Calcineurin-like phosphoesterase" evidence="2">
    <location>
        <begin position="146"/>
        <end position="308"/>
    </location>
</feature>
<accession>A0A0A2E7T0</accession>
<dbReference type="AlphaFoldDB" id="A0A0A2E7T0"/>
<dbReference type="PANTHER" id="PTHR31302:SF0">
    <property type="entry name" value="TRANSMEMBRANE PROTEIN WITH METALLOPHOSPHOESTERASE DOMAIN"/>
    <property type="match status" value="1"/>
</dbReference>
<evidence type="ECO:0000256" key="1">
    <source>
        <dbReference type="SAM" id="Phobius"/>
    </source>
</evidence>
<dbReference type="CDD" id="cd07385">
    <property type="entry name" value="MPP_YkuE_C"/>
    <property type="match status" value="1"/>
</dbReference>
<reference evidence="3 4" key="1">
    <citation type="submission" date="2014-09" db="EMBL/GenBank/DDBJ databases">
        <title>Draft Genome Sequence of Porphyromonas macacae COT-192_OH2859.</title>
        <authorList>
            <person name="Wallis C."/>
            <person name="Deusch O."/>
            <person name="O'Flynn C."/>
            <person name="Davis I."/>
            <person name="Horsfall A."/>
            <person name="Kirkwood N."/>
            <person name="Harris S."/>
            <person name="Eisen J.A."/>
            <person name="Coil D.A."/>
            <person name="Darling A.E."/>
            <person name="Jospin G."/>
            <person name="Alexiev A."/>
        </authorList>
    </citation>
    <scope>NUCLEOTIDE SEQUENCE [LARGE SCALE GENOMIC DNA]</scope>
    <source>
        <strain evidence="4">COT-192 OH2859</strain>
    </source>
</reference>
<keyword evidence="1" id="KW-1133">Transmembrane helix</keyword>
<name>A0A0A2E7T0_9PORP</name>
<comment type="caution">
    <text evidence="3">The sequence shown here is derived from an EMBL/GenBank/DDBJ whole genome shotgun (WGS) entry which is preliminary data.</text>
</comment>
<dbReference type="Pfam" id="PF00149">
    <property type="entry name" value="Metallophos"/>
    <property type="match status" value="1"/>
</dbReference>
<keyword evidence="1" id="KW-0472">Membrane</keyword>
<dbReference type="eggNOG" id="COG1408">
    <property type="taxonomic scope" value="Bacteria"/>
</dbReference>
<dbReference type="InterPro" id="IPR004843">
    <property type="entry name" value="Calcineurin-like_PHP"/>
</dbReference>
<evidence type="ECO:0000313" key="3">
    <source>
        <dbReference type="EMBL" id="KGN74948.1"/>
    </source>
</evidence>
<dbReference type="InterPro" id="IPR051158">
    <property type="entry name" value="Metallophosphoesterase_sf"/>
</dbReference>
<evidence type="ECO:0000313" key="4">
    <source>
        <dbReference type="Proteomes" id="UP000030103"/>
    </source>
</evidence>
<dbReference type="GO" id="GO:0016787">
    <property type="term" value="F:hydrolase activity"/>
    <property type="evidence" value="ECO:0007669"/>
    <property type="project" value="InterPro"/>
</dbReference>
<dbReference type="EMBL" id="JRFA01000009">
    <property type="protein sequence ID" value="KGN74948.1"/>
    <property type="molecule type" value="Genomic_DNA"/>
</dbReference>
<dbReference type="Gene3D" id="3.60.21.10">
    <property type="match status" value="1"/>
</dbReference>
<gene>
    <name evidence="3" type="ORF">HQ47_03275</name>
</gene>
<feature type="transmembrane region" description="Helical" evidence="1">
    <location>
        <begin position="66"/>
        <end position="86"/>
    </location>
</feature>
<feature type="transmembrane region" description="Helical" evidence="1">
    <location>
        <begin position="106"/>
        <end position="124"/>
    </location>
</feature>
<proteinExistence type="predicted"/>
<dbReference type="OrthoDB" id="9780884at2"/>
<organism evidence="3 4">
    <name type="scientific">Porphyromonas macacae</name>
    <dbReference type="NCBI Taxonomy" id="28115"/>
    <lineage>
        <taxon>Bacteria</taxon>
        <taxon>Pseudomonadati</taxon>
        <taxon>Bacteroidota</taxon>
        <taxon>Bacteroidia</taxon>
        <taxon>Bacteroidales</taxon>
        <taxon>Porphyromonadaceae</taxon>
        <taxon>Porphyromonas</taxon>
    </lineage>
</organism>
<feature type="transmembrane region" description="Helical" evidence="1">
    <location>
        <begin position="31"/>
        <end position="54"/>
    </location>
</feature>